<comment type="caution">
    <text evidence="1">The sequence shown here is derived from an EMBL/GenBank/DDBJ whole genome shotgun (WGS) entry which is preliminary data.</text>
</comment>
<organism evidence="1 2">
    <name type="scientific">Helicobacter fennelliae MRY12-0050</name>
    <dbReference type="NCBI Taxonomy" id="1325130"/>
    <lineage>
        <taxon>Bacteria</taxon>
        <taxon>Pseudomonadati</taxon>
        <taxon>Campylobacterota</taxon>
        <taxon>Epsilonproteobacteria</taxon>
        <taxon>Campylobacterales</taxon>
        <taxon>Helicobacteraceae</taxon>
        <taxon>Helicobacter</taxon>
    </lineage>
</organism>
<gene>
    <name evidence="1" type="ORF">HFN_0278</name>
</gene>
<evidence type="ECO:0000313" key="2">
    <source>
        <dbReference type="Proteomes" id="UP000018143"/>
    </source>
</evidence>
<dbReference type="EMBL" id="BASD01000018">
    <property type="protein sequence ID" value="GAD19147.1"/>
    <property type="molecule type" value="Genomic_DNA"/>
</dbReference>
<accession>T1DW59</accession>
<evidence type="ECO:0000313" key="1">
    <source>
        <dbReference type="EMBL" id="GAD19147.1"/>
    </source>
</evidence>
<name>T1DW59_9HELI</name>
<dbReference type="Proteomes" id="UP000018143">
    <property type="component" value="Unassembled WGS sequence"/>
</dbReference>
<proteinExistence type="predicted"/>
<dbReference type="AlphaFoldDB" id="T1DW59"/>
<keyword evidence="2" id="KW-1185">Reference proteome</keyword>
<reference evidence="1 2" key="1">
    <citation type="journal article" date="2013" name="Genome Announc.">
        <title>Draft Genome Sequence of Helicobacter fennelliae Strain MRY12-0050, Isolated from a Bacteremia Patient.</title>
        <authorList>
            <person name="Rimbara E."/>
            <person name="Matsui M."/>
            <person name="Mori S."/>
            <person name="Suzuki S."/>
            <person name="Suzuki M."/>
            <person name="Kim H."/>
            <person name="Sekizuka T."/>
            <person name="Kuroda M."/>
            <person name="Shibayama K."/>
        </authorList>
    </citation>
    <scope>NUCLEOTIDE SEQUENCE [LARGE SCALE GENOMIC DNA]</scope>
    <source>
        <strain evidence="1 2">MRY12-0050</strain>
    </source>
</reference>
<sequence>MFWIILSFVFINDNKLDSRLPRLFAKSCNDEVNSHRLFCFTR</sequence>
<protein>
    <submittedName>
        <fullName evidence="1">Uncharacterized protein</fullName>
    </submittedName>
</protein>